<dbReference type="SUPFAM" id="SSF81321">
    <property type="entry name" value="Family A G protein-coupled receptor-like"/>
    <property type="match status" value="1"/>
</dbReference>
<dbReference type="EMBL" id="CAJNOQ010002916">
    <property type="protein sequence ID" value="CAF0985840.1"/>
    <property type="molecule type" value="Genomic_DNA"/>
</dbReference>
<evidence type="ECO:0000313" key="10">
    <source>
        <dbReference type="EMBL" id="CAF3758104.1"/>
    </source>
</evidence>
<dbReference type="InterPro" id="IPR000276">
    <property type="entry name" value="GPCR_Rhodpsn"/>
</dbReference>
<evidence type="ECO:0000313" key="9">
    <source>
        <dbReference type="EMBL" id="CAF1286537.1"/>
    </source>
</evidence>
<dbReference type="PANTHER" id="PTHR46641">
    <property type="entry name" value="FMRFAMIDE RECEPTOR-RELATED"/>
    <property type="match status" value="1"/>
</dbReference>
<comment type="subcellular location">
    <subcellularLocation>
        <location evidence="1">Membrane</location>
    </subcellularLocation>
</comment>
<dbReference type="PRINTS" id="PR00237">
    <property type="entry name" value="GPCRRHODOPSN"/>
</dbReference>
<dbReference type="EMBL" id="CAJNOK010018675">
    <property type="protein sequence ID" value="CAF1286537.1"/>
    <property type="molecule type" value="Genomic_DNA"/>
</dbReference>
<evidence type="ECO:0000256" key="4">
    <source>
        <dbReference type="ARBA" id="ARBA00023136"/>
    </source>
</evidence>
<feature type="transmembrane region" description="Helical" evidence="6">
    <location>
        <begin position="111"/>
        <end position="132"/>
    </location>
</feature>
<feature type="domain" description="G-protein coupled receptors family 1 profile" evidence="7">
    <location>
        <begin position="74"/>
        <end position="293"/>
    </location>
</feature>
<evidence type="ECO:0000313" key="8">
    <source>
        <dbReference type="EMBL" id="CAF0985840.1"/>
    </source>
</evidence>
<dbReference type="CDD" id="cd14978">
    <property type="entry name" value="7tmA_FMRFamide_R-like"/>
    <property type="match status" value="1"/>
</dbReference>
<dbReference type="EMBL" id="CAJOBA010040244">
    <property type="protein sequence ID" value="CAF4091565.1"/>
    <property type="molecule type" value="Genomic_DNA"/>
</dbReference>
<keyword evidence="2 6" id="KW-0812">Transmembrane</keyword>
<feature type="transmembrane region" description="Helical" evidence="6">
    <location>
        <begin position="21"/>
        <end position="38"/>
    </location>
</feature>
<dbReference type="InterPro" id="IPR017452">
    <property type="entry name" value="GPCR_Rhodpsn_7TM"/>
</dbReference>
<dbReference type="Proteomes" id="UP000677228">
    <property type="component" value="Unassembled WGS sequence"/>
</dbReference>
<keyword evidence="3 6" id="KW-1133">Transmembrane helix</keyword>
<reference evidence="8" key="1">
    <citation type="submission" date="2021-02" db="EMBL/GenBank/DDBJ databases">
        <authorList>
            <person name="Nowell W R."/>
        </authorList>
    </citation>
    <scope>NUCLEOTIDE SEQUENCE</scope>
</reference>
<dbReference type="AlphaFoldDB" id="A0A814FN25"/>
<organism evidence="8 12">
    <name type="scientific">Didymodactylos carnosus</name>
    <dbReference type="NCBI Taxonomy" id="1234261"/>
    <lineage>
        <taxon>Eukaryota</taxon>
        <taxon>Metazoa</taxon>
        <taxon>Spiralia</taxon>
        <taxon>Gnathifera</taxon>
        <taxon>Rotifera</taxon>
        <taxon>Eurotatoria</taxon>
        <taxon>Bdelloidea</taxon>
        <taxon>Philodinida</taxon>
        <taxon>Philodinidae</taxon>
        <taxon>Didymodactylos</taxon>
    </lineage>
</organism>
<feature type="transmembrane region" description="Helical" evidence="6">
    <location>
        <begin position="189"/>
        <end position="212"/>
    </location>
</feature>
<evidence type="ECO:0000256" key="6">
    <source>
        <dbReference type="SAM" id="Phobius"/>
    </source>
</evidence>
<feature type="region of interest" description="Disordered" evidence="5">
    <location>
        <begin position="326"/>
        <end position="346"/>
    </location>
</feature>
<name>A0A814FN25_9BILA</name>
<dbReference type="PANTHER" id="PTHR46641:SF2">
    <property type="entry name" value="FMRFAMIDE RECEPTOR"/>
    <property type="match status" value="1"/>
</dbReference>
<evidence type="ECO:0000256" key="1">
    <source>
        <dbReference type="ARBA" id="ARBA00004370"/>
    </source>
</evidence>
<keyword evidence="4 6" id="KW-0472">Membrane</keyword>
<dbReference type="Proteomes" id="UP000681722">
    <property type="component" value="Unassembled WGS sequence"/>
</dbReference>
<dbReference type="Proteomes" id="UP000663829">
    <property type="component" value="Unassembled WGS sequence"/>
</dbReference>
<feature type="transmembrane region" description="Helical" evidence="6">
    <location>
        <begin position="70"/>
        <end position="91"/>
    </location>
</feature>
<proteinExistence type="predicted"/>
<evidence type="ECO:0000256" key="2">
    <source>
        <dbReference type="ARBA" id="ARBA00022692"/>
    </source>
</evidence>
<dbReference type="InterPro" id="IPR052954">
    <property type="entry name" value="GPCR-Ligand_Int"/>
</dbReference>
<dbReference type="Proteomes" id="UP000682733">
    <property type="component" value="Unassembled WGS sequence"/>
</dbReference>
<evidence type="ECO:0000256" key="3">
    <source>
        <dbReference type="ARBA" id="ARBA00022989"/>
    </source>
</evidence>
<dbReference type="Pfam" id="PF00001">
    <property type="entry name" value="7tm_1"/>
    <property type="match status" value="2"/>
</dbReference>
<dbReference type="GO" id="GO:0004930">
    <property type="term" value="F:G protein-coupled receptor activity"/>
    <property type="evidence" value="ECO:0007669"/>
    <property type="project" value="InterPro"/>
</dbReference>
<dbReference type="EMBL" id="CAJOBC010002916">
    <property type="protein sequence ID" value="CAF3758104.1"/>
    <property type="molecule type" value="Genomic_DNA"/>
</dbReference>
<dbReference type="Gene3D" id="1.20.1070.10">
    <property type="entry name" value="Rhodopsin 7-helix transmembrane proteins"/>
    <property type="match status" value="1"/>
</dbReference>
<feature type="transmembrane region" description="Helical" evidence="6">
    <location>
        <begin position="276"/>
        <end position="296"/>
    </location>
</feature>
<dbReference type="PROSITE" id="PS50262">
    <property type="entry name" value="G_PROTEIN_RECEP_F1_2"/>
    <property type="match status" value="1"/>
</dbReference>
<dbReference type="OrthoDB" id="10011262at2759"/>
<evidence type="ECO:0000259" key="7">
    <source>
        <dbReference type="PROSITE" id="PS50262"/>
    </source>
</evidence>
<protein>
    <recommendedName>
        <fullName evidence="7">G-protein coupled receptors family 1 profile domain-containing protein</fullName>
    </recommendedName>
</protein>
<evidence type="ECO:0000313" key="12">
    <source>
        <dbReference type="Proteomes" id="UP000663829"/>
    </source>
</evidence>
<gene>
    <name evidence="8" type="ORF">GPM918_LOCUS12995</name>
    <name evidence="9" type="ORF">OVA965_LOCUS27886</name>
    <name evidence="10" type="ORF">SRO942_LOCUS12995</name>
    <name evidence="11" type="ORF">TMI583_LOCUS28636</name>
</gene>
<dbReference type="GO" id="GO:0016020">
    <property type="term" value="C:membrane"/>
    <property type="evidence" value="ECO:0007669"/>
    <property type="project" value="UniProtKB-SubCell"/>
</dbReference>
<evidence type="ECO:0000256" key="5">
    <source>
        <dbReference type="SAM" id="MobiDB-lite"/>
    </source>
</evidence>
<accession>A0A814FN25</accession>
<keyword evidence="12" id="KW-1185">Reference proteome</keyword>
<evidence type="ECO:0000313" key="11">
    <source>
        <dbReference type="EMBL" id="CAF4091565.1"/>
    </source>
</evidence>
<sequence length="487" mass="56183">MSINCSQETYKIDISTISIKYIAGGWLTLIFCLFGTYPELLQYLNTPDEYNKRQILANAYEQFYAHVAPFTTPLLSVLLLCSTYLTVLVSLDRYLLICWPLLAEKLRTCKIAIRSVLVIALVINLYCLPHWFEYKTSHKNTQEIISRNETLLGIVNNGGLEDDEPDTNLVELTYTKLGFNSIYLSIYRFYLNIPVTFVIPFSLLLLCNGSMIHKLVLIKRKKRQLGQRMRADIRITVMLIVIVLVFLICRSINLVVNLMTKMQPCLNRNSLQRYNTWANLLIAFNGFCNFFLFAVFGQRFREMVLYIFFRQQYPFHTVGDYTSNRFGHTTTPDASRRQSRRYSANESDLLQTISRRRSSATMAILNSDMKRYSPKTQPEWTAKFLNIPSPFPFNKKKPSSSINTADSPFLDQHLLSVENINDGSVINNNTHLKLPIVINNSHSLTPSPSCLKKMPDEAINKKNNNNNTHTAPTSHRTIMFNDHIEFM</sequence>
<comment type="caution">
    <text evidence="8">The sequence shown here is derived from an EMBL/GenBank/DDBJ whole genome shotgun (WGS) entry which is preliminary data.</text>
</comment>
<feature type="transmembrane region" description="Helical" evidence="6">
    <location>
        <begin position="233"/>
        <end position="256"/>
    </location>
</feature>